<dbReference type="InterPro" id="IPR006638">
    <property type="entry name" value="Elp3/MiaA/NifB-like_rSAM"/>
</dbReference>
<evidence type="ECO:0000256" key="3">
    <source>
        <dbReference type="ARBA" id="ARBA00012167"/>
    </source>
</evidence>
<keyword evidence="9" id="KW-0411">Iron-sulfur</keyword>
<keyword evidence="5" id="KW-0949">S-adenosyl-L-methionine</keyword>
<dbReference type="Gene3D" id="3.20.20.70">
    <property type="entry name" value="Aldolase class I"/>
    <property type="match status" value="1"/>
</dbReference>
<evidence type="ECO:0000256" key="8">
    <source>
        <dbReference type="ARBA" id="ARBA00023004"/>
    </source>
</evidence>
<feature type="domain" description="Radical SAM core" evidence="14">
    <location>
        <begin position="69"/>
        <end position="293"/>
    </location>
</feature>
<evidence type="ECO:0000259" key="14">
    <source>
        <dbReference type="PROSITE" id="PS51918"/>
    </source>
</evidence>
<keyword evidence="11" id="KW-0501">Molybdenum cofactor biosynthesis</keyword>
<dbReference type="Proteomes" id="UP000189580">
    <property type="component" value="Chromosome c"/>
</dbReference>
<proteinExistence type="inferred from homology"/>
<dbReference type="InterPro" id="IPR013483">
    <property type="entry name" value="MoaA"/>
</dbReference>
<dbReference type="CDD" id="cd01335">
    <property type="entry name" value="Radical_SAM"/>
    <property type="match status" value="1"/>
</dbReference>
<dbReference type="CDD" id="cd21117">
    <property type="entry name" value="Twitch_MoaA"/>
    <property type="match status" value="1"/>
</dbReference>
<comment type="pathway">
    <text evidence="2">Cofactor biosynthesis; molybdopterin biosynthesis.</text>
</comment>
<evidence type="ECO:0000256" key="4">
    <source>
        <dbReference type="ARBA" id="ARBA00022485"/>
    </source>
</evidence>
<comment type="catalytic activity">
    <reaction evidence="13">
        <text>GTP + AH2 + S-adenosyl-L-methionine = (8S)-3',8-cyclo-7,8-dihydroguanosine 5'-triphosphate + 5'-deoxyadenosine + L-methionine + A + H(+)</text>
        <dbReference type="Rhea" id="RHEA:49576"/>
        <dbReference type="ChEBI" id="CHEBI:13193"/>
        <dbReference type="ChEBI" id="CHEBI:15378"/>
        <dbReference type="ChEBI" id="CHEBI:17319"/>
        <dbReference type="ChEBI" id="CHEBI:17499"/>
        <dbReference type="ChEBI" id="CHEBI:37565"/>
        <dbReference type="ChEBI" id="CHEBI:57844"/>
        <dbReference type="ChEBI" id="CHEBI:59789"/>
        <dbReference type="ChEBI" id="CHEBI:131766"/>
        <dbReference type="EC" id="4.1.99.22"/>
    </reaction>
</comment>
<protein>
    <recommendedName>
        <fullName evidence="3">GTP 3',8-cyclase</fullName>
        <ecNumber evidence="3">4.1.99.22</ecNumber>
    </recommendedName>
</protein>
<dbReference type="EMBL" id="CP014500">
    <property type="protein sequence ID" value="ANB11595.1"/>
    <property type="molecule type" value="Genomic_DNA"/>
</dbReference>
<evidence type="ECO:0000256" key="10">
    <source>
        <dbReference type="ARBA" id="ARBA00023134"/>
    </source>
</evidence>
<dbReference type="UniPathway" id="UPA00344"/>
<dbReference type="SUPFAM" id="SSF102114">
    <property type="entry name" value="Radical SAM enzymes"/>
    <property type="match status" value="1"/>
</dbReference>
<evidence type="ECO:0000256" key="7">
    <source>
        <dbReference type="ARBA" id="ARBA00022741"/>
    </source>
</evidence>
<sequence>MTRLVSWSPLAYTIKRATGVRTGLIKSSLLRTSGTRWIMTETDVSPVSRKLQWEAIRSAKPFSEFLTDTFGREHDYLRISISERCNLRCIYCMPEEGVELSPSADLLTKDEILKIAKLFVSQGVRKIRLTGGEPSVRKDFIDIVKGLGEIPGLEEIAITSNGIALGRKIPLLKQYGVTSLNLSLDTLVEGKFMIMTRRAGLSKVLNTLDQALRQGIPKVKLNVVVMKGVNDDEILDFVRIAKEKPVEVRFIEYMPFSGNKWSTEKMVSYHDMLSLIHSQYPSLTQVAASRGDTAKIFTDPRGHFAGKVGFITSMTSHFCGSCNRLRITSDGNLKVCLFGNTEVSLRDMVRKGASDHELLEIIGSAVKNKKAKHAGIGELEKMENRPMILIGGLV</sequence>
<dbReference type="InterPro" id="IPR010505">
    <property type="entry name" value="MoaA_twitch"/>
</dbReference>
<dbReference type="Pfam" id="PF04055">
    <property type="entry name" value="Radical_SAM"/>
    <property type="match status" value="1"/>
</dbReference>
<reference evidence="15 16" key="1">
    <citation type="submission" date="2016-02" db="EMBL/GenBank/DDBJ databases">
        <title>Complete genome sequence and transcriptome regulation of the pentose utilising yeast Sugiyamaella lignohabitans.</title>
        <authorList>
            <person name="Bellasio M."/>
            <person name="Peymann A."/>
            <person name="Valli M."/>
            <person name="Sipitzky M."/>
            <person name="Graf A."/>
            <person name="Sauer M."/>
            <person name="Marx H."/>
            <person name="Mattanovich D."/>
        </authorList>
    </citation>
    <scope>NUCLEOTIDE SEQUENCE [LARGE SCALE GENOMIC DNA]</scope>
    <source>
        <strain evidence="15 16">CBS 10342</strain>
    </source>
</reference>
<evidence type="ECO:0000256" key="1">
    <source>
        <dbReference type="ARBA" id="ARBA00001966"/>
    </source>
</evidence>
<organism evidence="15 16">
    <name type="scientific">Sugiyamaella lignohabitans</name>
    <dbReference type="NCBI Taxonomy" id="796027"/>
    <lineage>
        <taxon>Eukaryota</taxon>
        <taxon>Fungi</taxon>
        <taxon>Dikarya</taxon>
        <taxon>Ascomycota</taxon>
        <taxon>Saccharomycotina</taxon>
        <taxon>Dipodascomycetes</taxon>
        <taxon>Dipodascales</taxon>
        <taxon>Trichomonascaceae</taxon>
        <taxon>Sugiyamaella</taxon>
    </lineage>
</organism>
<dbReference type="HAMAP" id="MF_01225_B">
    <property type="entry name" value="MoaA_B"/>
    <property type="match status" value="1"/>
</dbReference>
<dbReference type="KEGG" id="slb:AWJ20_4415"/>
<keyword evidence="8" id="KW-0408">Iron</keyword>
<comment type="cofactor">
    <cofactor evidence="1">
        <name>[4Fe-4S] cluster</name>
        <dbReference type="ChEBI" id="CHEBI:49883"/>
    </cofactor>
</comment>
<evidence type="ECO:0000256" key="2">
    <source>
        <dbReference type="ARBA" id="ARBA00005046"/>
    </source>
</evidence>
<evidence type="ECO:0000313" key="15">
    <source>
        <dbReference type="EMBL" id="ANB11595.1"/>
    </source>
</evidence>
<dbReference type="EC" id="4.1.99.22" evidence="3"/>
<evidence type="ECO:0000256" key="5">
    <source>
        <dbReference type="ARBA" id="ARBA00022691"/>
    </source>
</evidence>
<evidence type="ECO:0000256" key="12">
    <source>
        <dbReference type="ARBA" id="ARBA00023239"/>
    </source>
</evidence>
<evidence type="ECO:0000256" key="6">
    <source>
        <dbReference type="ARBA" id="ARBA00022723"/>
    </source>
</evidence>
<dbReference type="InterPro" id="IPR040064">
    <property type="entry name" value="MoaA-like"/>
</dbReference>
<dbReference type="InterPro" id="IPR058240">
    <property type="entry name" value="rSAM_sf"/>
</dbReference>
<dbReference type="SFLD" id="SFLDG01383">
    <property type="entry name" value="cyclic_pyranopterin_phosphate"/>
    <property type="match status" value="1"/>
</dbReference>
<dbReference type="PANTHER" id="PTHR22960:SF0">
    <property type="entry name" value="MOLYBDENUM COFACTOR BIOSYNTHESIS PROTEIN 1"/>
    <property type="match status" value="1"/>
</dbReference>
<evidence type="ECO:0000256" key="9">
    <source>
        <dbReference type="ARBA" id="ARBA00023014"/>
    </source>
</evidence>
<evidence type="ECO:0000313" key="16">
    <source>
        <dbReference type="Proteomes" id="UP000189580"/>
    </source>
</evidence>
<gene>
    <name evidence="15" type="ORF">AWJ20_4415</name>
</gene>
<dbReference type="SFLD" id="SFLDG01386">
    <property type="entry name" value="main_SPASM_domain-containing"/>
    <property type="match status" value="1"/>
</dbReference>
<dbReference type="SFLD" id="SFLDG01067">
    <property type="entry name" value="SPASM/twitch_domain_containing"/>
    <property type="match status" value="1"/>
</dbReference>
<dbReference type="InterPro" id="IPR013785">
    <property type="entry name" value="Aldolase_TIM"/>
</dbReference>
<dbReference type="GO" id="GO:0061798">
    <property type="term" value="F:GTP 3',8'-cyclase activity"/>
    <property type="evidence" value="ECO:0007669"/>
    <property type="project" value="UniProtKB-EC"/>
</dbReference>
<dbReference type="GO" id="GO:0061799">
    <property type="term" value="F:cyclic pyranopterin monophosphate synthase activity"/>
    <property type="evidence" value="ECO:0007669"/>
    <property type="project" value="TreeGrafter"/>
</dbReference>
<dbReference type="InterPro" id="IPR000385">
    <property type="entry name" value="MoaA_NifB_PqqE_Fe-S-bd_CS"/>
</dbReference>
<dbReference type="SFLD" id="SFLDS00029">
    <property type="entry name" value="Radical_SAM"/>
    <property type="match status" value="1"/>
</dbReference>
<dbReference type="InterPro" id="IPR007197">
    <property type="entry name" value="rSAM"/>
</dbReference>
<dbReference type="OrthoDB" id="429626at2759"/>
<dbReference type="PROSITE" id="PS01305">
    <property type="entry name" value="MOAA_NIFB_PQQE"/>
    <property type="match status" value="1"/>
</dbReference>
<keyword evidence="7" id="KW-0547">Nucleotide-binding</keyword>
<keyword evidence="12" id="KW-0456">Lyase</keyword>
<dbReference type="PROSITE" id="PS51918">
    <property type="entry name" value="RADICAL_SAM"/>
    <property type="match status" value="1"/>
</dbReference>
<evidence type="ECO:0000256" key="11">
    <source>
        <dbReference type="ARBA" id="ARBA00023150"/>
    </source>
</evidence>
<keyword evidence="10" id="KW-0342">GTP-binding</keyword>
<dbReference type="Pfam" id="PF06463">
    <property type="entry name" value="Mob_synth_C"/>
    <property type="match status" value="1"/>
</dbReference>
<dbReference type="GO" id="GO:0005525">
    <property type="term" value="F:GTP binding"/>
    <property type="evidence" value="ECO:0007669"/>
    <property type="project" value="UniProtKB-KW"/>
</dbReference>
<keyword evidence="4" id="KW-0004">4Fe-4S</keyword>
<dbReference type="SMART" id="SM00729">
    <property type="entry name" value="Elp3"/>
    <property type="match status" value="1"/>
</dbReference>
<dbReference type="RefSeq" id="XP_018734072.1">
    <property type="nucleotide sequence ID" value="XM_018881483.1"/>
</dbReference>
<dbReference type="PANTHER" id="PTHR22960">
    <property type="entry name" value="MOLYBDOPTERIN COFACTOR SYNTHESIS PROTEIN A"/>
    <property type="match status" value="1"/>
</dbReference>
<dbReference type="GO" id="GO:0046872">
    <property type="term" value="F:metal ion binding"/>
    <property type="evidence" value="ECO:0007669"/>
    <property type="project" value="UniProtKB-KW"/>
</dbReference>
<keyword evidence="16" id="KW-1185">Reference proteome</keyword>
<dbReference type="GO" id="GO:0051539">
    <property type="term" value="F:4 iron, 4 sulfur cluster binding"/>
    <property type="evidence" value="ECO:0007669"/>
    <property type="project" value="UniProtKB-KW"/>
</dbReference>
<dbReference type="AlphaFoldDB" id="A0A167CER7"/>
<dbReference type="InterPro" id="IPR050105">
    <property type="entry name" value="MoCo_biosynth_MoaA/MoaC"/>
</dbReference>
<accession>A0A167CER7</accession>
<keyword evidence="6" id="KW-0479">Metal-binding</keyword>
<dbReference type="NCBIfam" id="TIGR02666">
    <property type="entry name" value="moaA"/>
    <property type="match status" value="1"/>
</dbReference>
<dbReference type="GO" id="GO:0006777">
    <property type="term" value="P:Mo-molybdopterin cofactor biosynthetic process"/>
    <property type="evidence" value="ECO:0007669"/>
    <property type="project" value="UniProtKB-KW"/>
</dbReference>
<evidence type="ECO:0000256" key="13">
    <source>
        <dbReference type="ARBA" id="ARBA00048697"/>
    </source>
</evidence>
<dbReference type="GeneID" id="30036545"/>
<name>A0A167CER7_9ASCO</name>